<keyword evidence="2" id="KW-1133">Transmembrane helix</keyword>
<name>W3XM14_PESFW</name>
<evidence type="ECO:0000256" key="2">
    <source>
        <dbReference type="SAM" id="Phobius"/>
    </source>
</evidence>
<dbReference type="KEGG" id="pfy:PFICI_00926"/>
<feature type="region of interest" description="Disordered" evidence="1">
    <location>
        <begin position="209"/>
        <end position="251"/>
    </location>
</feature>
<organism evidence="3 4">
    <name type="scientific">Pestalotiopsis fici (strain W106-1 / CGMCC3.15140)</name>
    <dbReference type="NCBI Taxonomy" id="1229662"/>
    <lineage>
        <taxon>Eukaryota</taxon>
        <taxon>Fungi</taxon>
        <taxon>Dikarya</taxon>
        <taxon>Ascomycota</taxon>
        <taxon>Pezizomycotina</taxon>
        <taxon>Sordariomycetes</taxon>
        <taxon>Xylariomycetidae</taxon>
        <taxon>Amphisphaeriales</taxon>
        <taxon>Sporocadaceae</taxon>
        <taxon>Pestalotiopsis</taxon>
    </lineage>
</organism>
<dbReference type="Proteomes" id="UP000030651">
    <property type="component" value="Unassembled WGS sequence"/>
</dbReference>
<accession>W3XM14</accession>
<dbReference type="InParanoid" id="W3XM14"/>
<keyword evidence="4" id="KW-1185">Reference proteome</keyword>
<evidence type="ECO:0000313" key="3">
    <source>
        <dbReference type="EMBL" id="ETS87098.1"/>
    </source>
</evidence>
<dbReference type="OMA" id="YHEMEGN"/>
<evidence type="ECO:0000256" key="1">
    <source>
        <dbReference type="SAM" id="MobiDB-lite"/>
    </source>
</evidence>
<dbReference type="STRING" id="1229662.W3XM14"/>
<feature type="compositionally biased region" description="Low complexity" evidence="1">
    <location>
        <begin position="150"/>
        <end position="165"/>
    </location>
</feature>
<dbReference type="EMBL" id="KI912109">
    <property type="protein sequence ID" value="ETS87098.1"/>
    <property type="molecule type" value="Genomic_DNA"/>
</dbReference>
<gene>
    <name evidence="3" type="ORF">PFICI_00926</name>
</gene>
<proteinExistence type="predicted"/>
<reference evidence="4" key="1">
    <citation type="journal article" date="2015" name="BMC Genomics">
        <title>Genomic and transcriptomic analysis of the endophytic fungus Pestalotiopsis fici reveals its lifestyle and high potential for synthesis of natural products.</title>
        <authorList>
            <person name="Wang X."/>
            <person name="Zhang X."/>
            <person name="Liu L."/>
            <person name="Xiang M."/>
            <person name="Wang W."/>
            <person name="Sun X."/>
            <person name="Che Y."/>
            <person name="Guo L."/>
            <person name="Liu G."/>
            <person name="Guo L."/>
            <person name="Wang C."/>
            <person name="Yin W.B."/>
            <person name="Stadler M."/>
            <person name="Zhang X."/>
            <person name="Liu X."/>
        </authorList>
    </citation>
    <scope>NUCLEOTIDE SEQUENCE [LARGE SCALE GENOMIC DNA]</scope>
    <source>
        <strain evidence="4">W106-1 / CGMCC3.15140</strain>
    </source>
</reference>
<dbReference type="AlphaFoldDB" id="W3XM14"/>
<evidence type="ECO:0000313" key="4">
    <source>
        <dbReference type="Proteomes" id="UP000030651"/>
    </source>
</evidence>
<feature type="region of interest" description="Disordered" evidence="1">
    <location>
        <begin position="146"/>
        <end position="174"/>
    </location>
</feature>
<dbReference type="OrthoDB" id="4698972at2759"/>
<dbReference type="HOGENOM" id="CLU_1019779_0_0_1"/>
<protein>
    <submittedName>
        <fullName evidence="3">Uncharacterized protein</fullName>
    </submittedName>
</protein>
<keyword evidence="2" id="KW-0472">Membrane</keyword>
<keyword evidence="2" id="KW-0812">Transmembrane</keyword>
<dbReference type="GeneID" id="19265939"/>
<sequence length="273" mass="28759">MITSLEIPTSCLTQIWMTTPPGDYEPGPVLGNPYDTACFPVARGSSLSPALCPQGYHSACTPKSLTIEGETVMDCCPNGYFCDGGFFSCSSHSSANFTVTMTDVDGPDQSLVLKTTVVNGMNAHSIRVRYATTDLFVTTTVSPDATETDAAVPSSATTLPAATSSGEADTEAGGLSTGAKAGIGVGAAVGGLALLGFIFFLFRRSRRQTPRTELEDTTYHPMSGAPPVVPQKSPGPSEMGHKEPSELNVPPNQVYHEMEGNLHEVDGGRYELR</sequence>
<feature type="transmembrane region" description="Helical" evidence="2">
    <location>
        <begin position="181"/>
        <end position="202"/>
    </location>
</feature>
<dbReference type="RefSeq" id="XP_007827698.1">
    <property type="nucleotide sequence ID" value="XM_007829507.1"/>
</dbReference>